<organism evidence="2 3">
    <name type="scientific">Flagellimonas flava</name>
    <dbReference type="NCBI Taxonomy" id="570519"/>
    <lineage>
        <taxon>Bacteria</taxon>
        <taxon>Pseudomonadati</taxon>
        <taxon>Bacteroidota</taxon>
        <taxon>Flavobacteriia</taxon>
        <taxon>Flavobacteriales</taxon>
        <taxon>Flavobacteriaceae</taxon>
        <taxon>Flagellimonas</taxon>
    </lineage>
</organism>
<feature type="transmembrane region" description="Helical" evidence="1">
    <location>
        <begin position="131"/>
        <end position="155"/>
    </location>
</feature>
<dbReference type="Proteomes" id="UP000184532">
    <property type="component" value="Unassembled WGS sequence"/>
</dbReference>
<evidence type="ECO:0000313" key="2">
    <source>
        <dbReference type="EMBL" id="SHG71165.1"/>
    </source>
</evidence>
<dbReference type="OrthoDB" id="291146at2"/>
<sequence>MKKTIITLVLGTFLLFIWNAVSWMVLPFHSQTLNSLPENVLDVEALKQSDLKSGVYHYPGFPDSQSPKAMATMEQLLQSQPRIPFMVVKKEPTLLFDPVQFFWSLMINLVTVTLAYFLIKKLSPKNPKSIFLYALALGGIVALISDLSLMNWYFFPLDYTLVNLMDRIVSFGLLGVLFGIYTFKNTSDG</sequence>
<evidence type="ECO:0000313" key="3">
    <source>
        <dbReference type="Proteomes" id="UP000184532"/>
    </source>
</evidence>
<dbReference type="EMBL" id="FQWL01000003">
    <property type="protein sequence ID" value="SHG71165.1"/>
    <property type="molecule type" value="Genomic_DNA"/>
</dbReference>
<keyword evidence="3" id="KW-1185">Reference proteome</keyword>
<name>A0A1M5M1N5_9FLAO</name>
<keyword evidence="1" id="KW-0812">Transmembrane</keyword>
<evidence type="ECO:0000256" key="1">
    <source>
        <dbReference type="SAM" id="Phobius"/>
    </source>
</evidence>
<dbReference type="AlphaFoldDB" id="A0A1M5M1N5"/>
<feature type="transmembrane region" description="Helical" evidence="1">
    <location>
        <begin position="101"/>
        <end position="119"/>
    </location>
</feature>
<accession>A0A1M5M1N5</accession>
<reference evidence="3" key="1">
    <citation type="submission" date="2016-11" db="EMBL/GenBank/DDBJ databases">
        <authorList>
            <person name="Varghese N."/>
            <person name="Submissions S."/>
        </authorList>
    </citation>
    <scope>NUCLEOTIDE SEQUENCE [LARGE SCALE GENOMIC DNA]</scope>
    <source>
        <strain evidence="3">DSM 22638</strain>
    </source>
</reference>
<feature type="transmembrane region" description="Helical" evidence="1">
    <location>
        <begin position="167"/>
        <end position="183"/>
    </location>
</feature>
<protein>
    <submittedName>
        <fullName evidence="2">Uncharacterized protein</fullName>
    </submittedName>
</protein>
<keyword evidence="1" id="KW-0472">Membrane</keyword>
<dbReference type="RefSeq" id="WP_073179480.1">
    <property type="nucleotide sequence ID" value="NZ_FQWL01000003.1"/>
</dbReference>
<proteinExistence type="predicted"/>
<gene>
    <name evidence="2" type="ORF">SAMN04488116_2215</name>
</gene>
<dbReference type="STRING" id="570519.SAMN04488116_2215"/>
<keyword evidence="1" id="KW-1133">Transmembrane helix</keyword>